<sequence length="346" mass="38904">MKKLLGICLASWLALSTPIQVQARADQIQLQENHPQEYVVVKGDTLWDISGHFLKKPWRWPELWDVNPQIDDPHWIYPGDVLYLTWVNGQPKLRLKDDRMQPRARVSKLDNAIPAIPLKDLYAFLSDNVVLDDELLRQTPYVLGGRNARIIAGAGDRIYARGEIDQGHIEQNVYRPAKEYIDPDTKELLGYELLKVAEARITALNDDITSLDLIKSREEVRVMDRVIPSPESRIQSVFYPAAAPVEVKGEILAVLRGVTKIGRYDAVAINKGNREGLKSGHVFVVSTRGETITDPLTKEKITLPAEEAGTLMIFKTFEKVSYGLVMTATNVLSIGDSVVSPDFESY</sequence>
<evidence type="ECO:0000256" key="1">
    <source>
        <dbReference type="SAM" id="SignalP"/>
    </source>
</evidence>
<evidence type="ECO:0000313" key="3">
    <source>
        <dbReference type="EMBL" id="SFF79122.1"/>
    </source>
</evidence>
<dbReference type="OrthoDB" id="9765158at2"/>
<dbReference type="PANTHER" id="PTHR34700">
    <property type="entry name" value="POTASSIUM BINDING PROTEIN KBP"/>
    <property type="match status" value="1"/>
</dbReference>
<organism evidence="3 4">
    <name type="scientific">Neptunomonas qingdaonensis</name>
    <dbReference type="NCBI Taxonomy" id="1045558"/>
    <lineage>
        <taxon>Bacteria</taxon>
        <taxon>Pseudomonadati</taxon>
        <taxon>Pseudomonadota</taxon>
        <taxon>Gammaproteobacteria</taxon>
        <taxon>Oceanospirillales</taxon>
        <taxon>Oceanospirillaceae</taxon>
        <taxon>Neptunomonas</taxon>
    </lineage>
</organism>
<dbReference type="SUPFAM" id="SSF54106">
    <property type="entry name" value="LysM domain"/>
    <property type="match status" value="1"/>
</dbReference>
<dbReference type="CDD" id="cd00118">
    <property type="entry name" value="LysM"/>
    <property type="match status" value="1"/>
</dbReference>
<protein>
    <submittedName>
        <fullName evidence="3">LysM domain-containing protein</fullName>
    </submittedName>
</protein>
<dbReference type="PROSITE" id="PS51782">
    <property type="entry name" value="LYSM"/>
    <property type="match status" value="1"/>
</dbReference>
<dbReference type="AlphaFoldDB" id="A0A1I2LI65"/>
<dbReference type="EMBL" id="FOOU01000001">
    <property type="protein sequence ID" value="SFF79122.1"/>
    <property type="molecule type" value="Genomic_DNA"/>
</dbReference>
<keyword evidence="1" id="KW-0732">Signal</keyword>
<reference evidence="4" key="1">
    <citation type="submission" date="2016-10" db="EMBL/GenBank/DDBJ databases">
        <authorList>
            <person name="Varghese N."/>
            <person name="Submissions S."/>
        </authorList>
    </citation>
    <scope>NUCLEOTIDE SEQUENCE [LARGE SCALE GENOMIC DNA]</scope>
    <source>
        <strain evidence="4">CGMCC 1.10971</strain>
    </source>
</reference>
<feature type="domain" description="LysM" evidence="2">
    <location>
        <begin position="36"/>
        <end position="84"/>
    </location>
</feature>
<dbReference type="InterPro" id="IPR036779">
    <property type="entry name" value="LysM_dom_sf"/>
</dbReference>
<gene>
    <name evidence="3" type="ORF">SAMN05216175_10163</name>
</gene>
<feature type="signal peptide" evidence="1">
    <location>
        <begin position="1"/>
        <end position="23"/>
    </location>
</feature>
<keyword evidence="4" id="KW-1185">Reference proteome</keyword>
<dbReference type="RefSeq" id="WP_090722956.1">
    <property type="nucleotide sequence ID" value="NZ_FOOU01000001.1"/>
</dbReference>
<name>A0A1I2LI65_9GAMM</name>
<accession>A0A1I2LI65</accession>
<evidence type="ECO:0000259" key="2">
    <source>
        <dbReference type="PROSITE" id="PS51782"/>
    </source>
</evidence>
<dbReference type="Pfam" id="PF01476">
    <property type="entry name" value="LysM"/>
    <property type="match status" value="1"/>
</dbReference>
<dbReference type="InterPro" id="IPR052196">
    <property type="entry name" value="Bact_Kbp"/>
</dbReference>
<dbReference type="Gene3D" id="3.10.350.10">
    <property type="entry name" value="LysM domain"/>
    <property type="match status" value="1"/>
</dbReference>
<dbReference type="STRING" id="1045558.SAMN05216175_10163"/>
<proteinExistence type="predicted"/>
<dbReference type="PANTHER" id="PTHR34700:SF4">
    <property type="entry name" value="PHAGE-LIKE ELEMENT PBSX PROTEIN XKDP"/>
    <property type="match status" value="1"/>
</dbReference>
<dbReference type="InterPro" id="IPR018392">
    <property type="entry name" value="LysM"/>
</dbReference>
<evidence type="ECO:0000313" key="4">
    <source>
        <dbReference type="Proteomes" id="UP000198623"/>
    </source>
</evidence>
<dbReference type="Proteomes" id="UP000198623">
    <property type="component" value="Unassembled WGS sequence"/>
</dbReference>
<feature type="chain" id="PRO_5011606593" evidence="1">
    <location>
        <begin position="24"/>
        <end position="346"/>
    </location>
</feature>